<feature type="repeat" description="WD" evidence="3">
    <location>
        <begin position="514"/>
        <end position="557"/>
    </location>
</feature>
<keyword evidence="1 3" id="KW-0853">WD repeat</keyword>
<dbReference type="PANTHER" id="PTHR22847">
    <property type="entry name" value="WD40 REPEAT PROTEIN"/>
    <property type="match status" value="1"/>
</dbReference>
<evidence type="ECO:0000256" key="3">
    <source>
        <dbReference type="PROSITE-ProRule" id="PRU00221"/>
    </source>
</evidence>
<dbReference type="PROSITE" id="PS00678">
    <property type="entry name" value="WD_REPEATS_1"/>
    <property type="match status" value="1"/>
</dbReference>
<dbReference type="SUPFAM" id="SSF50978">
    <property type="entry name" value="WD40 repeat-like"/>
    <property type="match status" value="1"/>
</dbReference>
<evidence type="ECO:0000313" key="5">
    <source>
        <dbReference type="EMBL" id="MEU0156923.1"/>
    </source>
</evidence>
<feature type="repeat" description="WD" evidence="3">
    <location>
        <begin position="340"/>
        <end position="383"/>
    </location>
</feature>
<keyword evidence="6" id="KW-1185">Reference proteome</keyword>
<dbReference type="PROSITE" id="PS50082">
    <property type="entry name" value="WD_REPEATS_2"/>
    <property type="match status" value="7"/>
</dbReference>
<dbReference type="RefSeq" id="WP_355668400.1">
    <property type="nucleotide sequence ID" value="NZ_JBEXRX010000258.1"/>
</dbReference>
<dbReference type="InterPro" id="IPR019775">
    <property type="entry name" value="WD40_repeat_CS"/>
</dbReference>
<dbReference type="InterPro" id="IPR036322">
    <property type="entry name" value="WD40_repeat_dom_sf"/>
</dbReference>
<dbReference type="InterPro" id="IPR001680">
    <property type="entry name" value="WD40_rpt"/>
</dbReference>
<evidence type="ECO:0000256" key="4">
    <source>
        <dbReference type="SAM" id="MobiDB-lite"/>
    </source>
</evidence>
<reference evidence="5 6" key="1">
    <citation type="submission" date="2024-06" db="EMBL/GenBank/DDBJ databases">
        <title>The Natural Products Discovery Center: Release of the First 8490 Sequenced Strains for Exploring Actinobacteria Biosynthetic Diversity.</title>
        <authorList>
            <person name="Kalkreuter E."/>
            <person name="Kautsar S.A."/>
            <person name="Yang D."/>
            <person name="Bader C.D."/>
            <person name="Teijaro C.N."/>
            <person name="Fluegel L."/>
            <person name="Davis C.M."/>
            <person name="Simpson J.R."/>
            <person name="Lauterbach L."/>
            <person name="Steele A.D."/>
            <person name="Gui C."/>
            <person name="Meng S."/>
            <person name="Li G."/>
            <person name="Viehrig K."/>
            <person name="Ye F."/>
            <person name="Su P."/>
            <person name="Kiefer A.F."/>
            <person name="Nichols A."/>
            <person name="Cepeda A.J."/>
            <person name="Yan W."/>
            <person name="Fan B."/>
            <person name="Jiang Y."/>
            <person name="Adhikari A."/>
            <person name="Zheng C.-J."/>
            <person name="Schuster L."/>
            <person name="Cowan T.M."/>
            <person name="Smanski M.J."/>
            <person name="Chevrette M.G."/>
            <person name="De Carvalho L.P.S."/>
            <person name="Shen B."/>
        </authorList>
    </citation>
    <scope>NUCLEOTIDE SEQUENCE [LARGE SCALE GENOMIC DNA]</scope>
    <source>
        <strain evidence="5 6">NPDC006286</strain>
    </source>
</reference>
<gene>
    <name evidence="5" type="ORF">ABZ071_34685</name>
</gene>
<feature type="repeat" description="WD" evidence="3">
    <location>
        <begin position="602"/>
        <end position="637"/>
    </location>
</feature>
<protein>
    <submittedName>
        <fullName evidence="5">WD40 repeat domain-containing protein</fullName>
    </submittedName>
</protein>
<dbReference type="PANTHER" id="PTHR22847:SF637">
    <property type="entry name" value="WD REPEAT DOMAIN 5B"/>
    <property type="match status" value="1"/>
</dbReference>
<dbReference type="InterPro" id="IPR020472">
    <property type="entry name" value="WD40_PAC1"/>
</dbReference>
<sequence length="1041" mass="112437">MPDQVHRFLRALFLADYSLQFGNDVTVSPLITAGGRANIDTFMLRDGVDEQVRSGEFEAESARYWERNRVWRRHDNQVMGLLRQDDTLDNETRTLLQALNGLYRPSTRLALVPYSRPRAGSDGGRAGPDDGGVDGGEWLTVAASTLDAVVGWFDELRPAGPPPPDGTRLGTGQGEGQLCLLDSLAQLLRAARPQEHQDVTAQTLLHQAWETVGQGNLVVADGLAARPTDIYGGLLNWFVANYHVRVQIWEEVGGAYNPHPVVGHEGPLLRVAYRPGHYDPLLPVNQEHPAPPPPPDTETWIPWQSQPATSAVTGSRPPVVSSGGQPERLLAGVPDGPGPLRGHTGSVVAVTSWRERGRRVVASASHDRTVRIWDAGSGALIRTLTGHTTPVRAVTSWQERDRTVVASASDDLRIWDAGSGALIRTLTGHTGPVVAVTSWQERDRTVVASASADGTVRIWDAGSGALIRTLTGHNGWVLAVTSWQEPGRQVVASGGFDGTVRIWDAGSGALIRTLTGHTGWVRAVTSWQERDRQVVASASDDQTVRIWDAGSGALIRTLTGHTGPVRAVTSWQERDRQVVASASDDQTVRIWDADSGALIQTLTGHTRGVVAVTSWQEQDRRMVASASFDGTVRLWRLPSAGATGPTGLADVPDGRVGARNDPEPAASARDDPDPDVAMEDVDDDSDVALSEMDEAATPLLTPHDGEPVDGLALSRLDPDLSSVVGPEAKDRLESLLAEHARRVAETIDGLTGVSDPDEILEAHQPLVRELARGFGADVAGIAWDEEPITGRRARFRTASKMVLIRPGEETNLERLNETLVHENVHAAQRAAIRDPDGPAAAWWGTAAVDRWRGSMTGDRAREATRLRDQYRAATAAGTNIDQLTAFQQIWTDVPHEADARDIAARFGQLVDEGITARATAAQHLTNDDTCVRRGNLRDTLDRGVSPSDLTAIARLLETRAAGRSDPHAVEMTFDAAALRAIAAAPSGGRTLAHAMADIATIRTQLDKHRDVMARYEWITILQSVPTLPQETAAITLRLAEC</sequence>
<evidence type="ECO:0000313" key="6">
    <source>
        <dbReference type="Proteomes" id="UP001550348"/>
    </source>
</evidence>
<dbReference type="CDD" id="cd00200">
    <property type="entry name" value="WD40"/>
    <property type="match status" value="1"/>
</dbReference>
<accession>A0ABV2VVV7</accession>
<feature type="repeat" description="WD" evidence="3">
    <location>
        <begin position="470"/>
        <end position="513"/>
    </location>
</feature>
<feature type="repeat" description="WD" evidence="3">
    <location>
        <begin position="384"/>
        <end position="425"/>
    </location>
</feature>
<dbReference type="SMART" id="SM00320">
    <property type="entry name" value="WD40"/>
    <property type="match status" value="7"/>
</dbReference>
<evidence type="ECO:0000256" key="1">
    <source>
        <dbReference type="ARBA" id="ARBA00022574"/>
    </source>
</evidence>
<keyword evidence="2" id="KW-0677">Repeat</keyword>
<proteinExistence type="predicted"/>
<feature type="repeat" description="WD" evidence="3">
    <location>
        <begin position="426"/>
        <end position="469"/>
    </location>
</feature>
<feature type="compositionally biased region" description="Basic and acidic residues" evidence="4">
    <location>
        <begin position="652"/>
        <end position="662"/>
    </location>
</feature>
<dbReference type="Gene3D" id="2.130.10.10">
    <property type="entry name" value="YVTN repeat-like/Quinoprotein amine dehydrogenase"/>
    <property type="match status" value="3"/>
</dbReference>
<feature type="repeat" description="WD" evidence="3">
    <location>
        <begin position="558"/>
        <end position="601"/>
    </location>
</feature>
<comment type="caution">
    <text evidence="5">The sequence shown here is derived from an EMBL/GenBank/DDBJ whole genome shotgun (WGS) entry which is preliminary data.</text>
</comment>
<evidence type="ECO:0000256" key="2">
    <source>
        <dbReference type="ARBA" id="ARBA00022737"/>
    </source>
</evidence>
<feature type="region of interest" description="Disordered" evidence="4">
    <location>
        <begin position="639"/>
        <end position="680"/>
    </location>
</feature>
<name>A0ABV2VVV7_9ACTN</name>
<dbReference type="PRINTS" id="PR00320">
    <property type="entry name" value="GPROTEINBRPT"/>
</dbReference>
<dbReference type="InterPro" id="IPR015943">
    <property type="entry name" value="WD40/YVTN_repeat-like_dom_sf"/>
</dbReference>
<organism evidence="5 6">
    <name type="scientific">Micromonospora fulviviridis</name>
    <dbReference type="NCBI Taxonomy" id="47860"/>
    <lineage>
        <taxon>Bacteria</taxon>
        <taxon>Bacillati</taxon>
        <taxon>Actinomycetota</taxon>
        <taxon>Actinomycetes</taxon>
        <taxon>Micromonosporales</taxon>
        <taxon>Micromonosporaceae</taxon>
        <taxon>Micromonospora</taxon>
    </lineage>
</organism>
<dbReference type="Pfam" id="PF00400">
    <property type="entry name" value="WD40"/>
    <property type="match status" value="7"/>
</dbReference>
<dbReference type="Proteomes" id="UP001550348">
    <property type="component" value="Unassembled WGS sequence"/>
</dbReference>
<dbReference type="PROSITE" id="PS50294">
    <property type="entry name" value="WD_REPEATS_REGION"/>
    <property type="match status" value="5"/>
</dbReference>
<dbReference type="EMBL" id="JBEXRX010000258">
    <property type="protein sequence ID" value="MEU0156923.1"/>
    <property type="molecule type" value="Genomic_DNA"/>
</dbReference>